<keyword evidence="6 9" id="KW-0333">Golgi apparatus</keyword>
<dbReference type="RefSeq" id="XP_024943735.1">
    <property type="nucleotide sequence ID" value="XM_025087967.1"/>
</dbReference>
<sequence>MHRGSLTFSRIMIRRYKCMITRIVIILTVCGLISFLILFDTVGTGDETEPNLTPDKLKKLLNLLFFQDEANAENTWRSLTIDKTCERYNLGIYKNSNENHSPFKHPPAPQYSVLYIDKIHNLSYCPIYKAGSTTWLYNLCLLMNVSENDLTSSKEQISTVARRVLPELEIPDAEQALKTTSKLLVVRHPFERLLSAYRDKLENSVAGREHGTLHFYQKYGEKIVKKYRDKNFPTPRTDQFIQRRGVPGPAGIEPTWREFVEYLINTDLANYGDDHWMPYYLFCTPCLVKYDIVAKVETLWRDQIFAIHKLGLQKKIKPRWRHSGGHSNASKIYFNQLSRDTVRRLYEKFKLDFELFDYSHDEYYKYAMQEEF</sequence>
<evidence type="ECO:0000313" key="12">
    <source>
        <dbReference type="RefSeq" id="XP_024943735.1"/>
    </source>
</evidence>
<evidence type="ECO:0000256" key="7">
    <source>
        <dbReference type="ARBA" id="ARBA00023136"/>
    </source>
</evidence>
<dbReference type="InterPro" id="IPR005331">
    <property type="entry name" value="Sulfotransferase"/>
</dbReference>
<protein>
    <recommendedName>
        <fullName evidence="9">Carbohydrate sulfotransferase</fullName>
        <ecNumber evidence="9">2.8.2.-</ecNumber>
    </recommendedName>
</protein>
<evidence type="ECO:0000256" key="3">
    <source>
        <dbReference type="ARBA" id="ARBA00022679"/>
    </source>
</evidence>
<dbReference type="InterPro" id="IPR018011">
    <property type="entry name" value="Carb_sulfotrans_8-10"/>
</dbReference>
<dbReference type="PANTHER" id="PTHR12137:SF63">
    <property type="entry name" value="CARBOHYDRATE SULFOTRANSFERASE"/>
    <property type="match status" value="1"/>
</dbReference>
<reference evidence="11 12" key="1">
    <citation type="submission" date="2025-04" db="UniProtKB">
        <authorList>
            <consortium name="RefSeq"/>
        </authorList>
    </citation>
    <scope>IDENTIFICATION</scope>
</reference>
<dbReference type="RefSeq" id="XP_024943734.1">
    <property type="nucleotide sequence ID" value="XM_025087966.1"/>
</dbReference>
<gene>
    <name evidence="11 12" type="primary">LOC107270576</name>
</gene>
<evidence type="ECO:0000256" key="1">
    <source>
        <dbReference type="ARBA" id="ARBA00004323"/>
    </source>
</evidence>
<evidence type="ECO:0000256" key="8">
    <source>
        <dbReference type="ARBA" id="ARBA00023180"/>
    </source>
</evidence>
<keyword evidence="4 9" id="KW-0812">Transmembrane</keyword>
<evidence type="ECO:0000256" key="9">
    <source>
        <dbReference type="RuleBase" id="RU364020"/>
    </source>
</evidence>
<keyword evidence="9" id="KW-0119">Carbohydrate metabolism</keyword>
<name>A0AAJ7RMM6_CEPCN</name>
<evidence type="ECO:0000256" key="6">
    <source>
        <dbReference type="ARBA" id="ARBA00023034"/>
    </source>
</evidence>
<dbReference type="GeneID" id="107270576"/>
<dbReference type="GO" id="GO:0016051">
    <property type="term" value="P:carbohydrate biosynthetic process"/>
    <property type="evidence" value="ECO:0007669"/>
    <property type="project" value="InterPro"/>
</dbReference>
<evidence type="ECO:0000256" key="2">
    <source>
        <dbReference type="ARBA" id="ARBA00006339"/>
    </source>
</evidence>
<evidence type="ECO:0000256" key="5">
    <source>
        <dbReference type="ARBA" id="ARBA00022989"/>
    </source>
</evidence>
<evidence type="ECO:0000313" key="11">
    <source>
        <dbReference type="RefSeq" id="XP_024943734.1"/>
    </source>
</evidence>
<keyword evidence="10" id="KW-1185">Reference proteome</keyword>
<comment type="similarity">
    <text evidence="2 9">Belongs to the sulfotransferase 2 family.</text>
</comment>
<comment type="subcellular location">
    <subcellularLocation>
        <location evidence="1 9">Golgi apparatus membrane</location>
        <topology evidence="1 9">Single-pass type II membrane protein</topology>
    </subcellularLocation>
</comment>
<keyword evidence="9" id="KW-0735">Signal-anchor</keyword>
<dbReference type="AlphaFoldDB" id="A0AAJ7RMM6"/>
<evidence type="ECO:0000256" key="4">
    <source>
        <dbReference type="ARBA" id="ARBA00022692"/>
    </source>
</evidence>
<keyword evidence="7 9" id="KW-0472">Membrane</keyword>
<organism evidence="10 12">
    <name type="scientific">Cephus cinctus</name>
    <name type="common">Wheat stem sawfly</name>
    <dbReference type="NCBI Taxonomy" id="211228"/>
    <lineage>
        <taxon>Eukaryota</taxon>
        <taxon>Metazoa</taxon>
        <taxon>Ecdysozoa</taxon>
        <taxon>Arthropoda</taxon>
        <taxon>Hexapoda</taxon>
        <taxon>Insecta</taxon>
        <taxon>Pterygota</taxon>
        <taxon>Neoptera</taxon>
        <taxon>Endopterygota</taxon>
        <taxon>Hymenoptera</taxon>
        <taxon>Cephoidea</taxon>
        <taxon>Cephidae</taxon>
        <taxon>Cephus</taxon>
    </lineage>
</organism>
<keyword evidence="8 9" id="KW-0325">Glycoprotein</keyword>
<dbReference type="EC" id="2.8.2.-" evidence="9"/>
<keyword evidence="3 9" id="KW-0808">Transferase</keyword>
<dbReference type="GO" id="GO:0008146">
    <property type="term" value="F:sulfotransferase activity"/>
    <property type="evidence" value="ECO:0007669"/>
    <property type="project" value="InterPro"/>
</dbReference>
<feature type="transmembrane region" description="Helical" evidence="9">
    <location>
        <begin position="20"/>
        <end position="39"/>
    </location>
</feature>
<accession>A0AAJ7RMM6</accession>
<dbReference type="GO" id="GO:0000139">
    <property type="term" value="C:Golgi membrane"/>
    <property type="evidence" value="ECO:0007669"/>
    <property type="project" value="UniProtKB-SubCell"/>
</dbReference>
<keyword evidence="5 9" id="KW-1133">Transmembrane helix</keyword>
<proteinExistence type="inferred from homology"/>
<dbReference type="Pfam" id="PF03567">
    <property type="entry name" value="Sulfotransfer_2"/>
    <property type="match status" value="1"/>
</dbReference>
<dbReference type="Proteomes" id="UP000694920">
    <property type="component" value="Unplaced"/>
</dbReference>
<dbReference type="PANTHER" id="PTHR12137">
    <property type="entry name" value="CARBOHYDRATE SULFOTRANSFERASE"/>
    <property type="match status" value="1"/>
</dbReference>
<evidence type="ECO:0000313" key="10">
    <source>
        <dbReference type="Proteomes" id="UP000694920"/>
    </source>
</evidence>